<protein>
    <submittedName>
        <fullName evidence="8">Tubulin epsilon chain</fullName>
    </submittedName>
</protein>
<dbReference type="CDD" id="cd02190">
    <property type="entry name" value="epsilon_tubulin"/>
    <property type="match status" value="1"/>
</dbReference>
<evidence type="ECO:0000256" key="3">
    <source>
        <dbReference type="ARBA" id="ARBA00022741"/>
    </source>
</evidence>
<evidence type="ECO:0000256" key="2">
    <source>
        <dbReference type="ARBA" id="ARBA00022701"/>
    </source>
</evidence>
<dbReference type="InterPro" id="IPR003008">
    <property type="entry name" value="Tubulin_FtsZ_GTPase"/>
</dbReference>
<dbReference type="InterPro" id="IPR017975">
    <property type="entry name" value="Tubulin_CS"/>
</dbReference>
<keyword evidence="3 5" id="KW-0547">Nucleotide-binding</keyword>
<evidence type="ECO:0000259" key="7">
    <source>
        <dbReference type="SMART" id="SM00865"/>
    </source>
</evidence>
<dbReference type="InterPro" id="IPR018316">
    <property type="entry name" value="Tubulin/FtsZ_2-layer-sand-dom"/>
</dbReference>
<comment type="similarity">
    <text evidence="1 5">Belongs to the tubulin family.</text>
</comment>
<evidence type="ECO:0000313" key="8">
    <source>
        <dbReference type="EMBL" id="JAP59319.1"/>
    </source>
</evidence>
<dbReference type="InterPro" id="IPR036525">
    <property type="entry name" value="Tubulin/FtsZ_GTPase_sf"/>
</dbReference>
<dbReference type="InterPro" id="IPR008280">
    <property type="entry name" value="Tub_FtsZ_C"/>
</dbReference>
<dbReference type="SUPFAM" id="SSF55307">
    <property type="entry name" value="Tubulin C-terminal domain-like"/>
    <property type="match status" value="1"/>
</dbReference>
<dbReference type="InterPro" id="IPR004057">
    <property type="entry name" value="Epsilon_tubulin"/>
</dbReference>
<feature type="domain" description="Tubulin/FtsZ GTPase" evidence="6">
    <location>
        <begin position="38"/>
        <end position="259"/>
    </location>
</feature>
<accession>A0A0X3Q5D9</accession>
<dbReference type="AlphaFoldDB" id="A0A0X3Q5D9"/>
<reference evidence="8" key="1">
    <citation type="submission" date="2016-01" db="EMBL/GenBank/DDBJ databases">
        <title>Reference transcriptome for the parasite Schistocephalus solidus: insights into the molecular evolution of parasitism.</title>
        <authorList>
            <person name="Hebert F.O."/>
            <person name="Grambauer S."/>
            <person name="Barber I."/>
            <person name="Landry C.R."/>
            <person name="Aubin-Horth N."/>
        </authorList>
    </citation>
    <scope>NUCLEOTIDE SEQUENCE</scope>
</reference>
<sequence>MTQSIFVQVGQCGNQIGYRFWDLALREYAAMNKSRETMQSFFSLDSKKKLSARAVLVDMEEGVVQELLRSQLGSLFESNHLITDVSGSGNNWAVGHCLYGNKYSEKILEVLRTSVEACSSLQCFFVLHSMGGGTGSGIGSFISQLLADEYPNVFRLVTAVFPSLDDDVITSPYNTVLALNHLTEFADCVLSVENGALNSIVRRAQAEPVPKHLKTATLGSVVTNEGSLASTEGTKPFDAMNNIVANMLLNLTSSARFPGTMNVDLNEISMNLVPFPRLHYLLAAQSPICSSLSPSAPRNIDQIFKDAFSRDYQLLSNQPMEHTFLAASLLLRGSAFASDIRRNIERLQARLRFVPWSREGWKVGHCQVPAVGQKVTLLALSNSTGIRESLAEVLGRFKKLMSKKAHLHHYLHVEGFEKSQFERSACNLSDLIDEYAFFENHTSEVPYPELPRLRIAD</sequence>
<dbReference type="GO" id="GO:0005874">
    <property type="term" value="C:microtubule"/>
    <property type="evidence" value="ECO:0007669"/>
    <property type="project" value="UniProtKB-KW"/>
</dbReference>
<dbReference type="GO" id="GO:0005525">
    <property type="term" value="F:GTP binding"/>
    <property type="evidence" value="ECO:0007669"/>
    <property type="project" value="UniProtKB-UniRule"/>
</dbReference>
<dbReference type="Gene3D" id="1.10.287.600">
    <property type="entry name" value="Helix hairpin bin"/>
    <property type="match status" value="1"/>
</dbReference>
<dbReference type="InterPro" id="IPR000217">
    <property type="entry name" value="Tubulin"/>
</dbReference>
<dbReference type="SMART" id="SM00865">
    <property type="entry name" value="Tubulin_C"/>
    <property type="match status" value="1"/>
</dbReference>
<dbReference type="PRINTS" id="PR01161">
    <property type="entry name" value="TUBULIN"/>
</dbReference>
<dbReference type="Gene3D" id="3.40.50.1440">
    <property type="entry name" value="Tubulin/FtsZ, GTPase domain"/>
    <property type="match status" value="1"/>
</dbReference>
<dbReference type="SUPFAM" id="SSF52490">
    <property type="entry name" value="Tubulin nucleotide-binding domain-like"/>
    <property type="match status" value="1"/>
</dbReference>
<dbReference type="PANTHER" id="PTHR11588">
    <property type="entry name" value="TUBULIN"/>
    <property type="match status" value="1"/>
</dbReference>
<dbReference type="EMBL" id="GEEE01003906">
    <property type="protein sequence ID" value="JAP59319.1"/>
    <property type="molecule type" value="Transcribed_RNA"/>
</dbReference>
<dbReference type="Pfam" id="PF03953">
    <property type="entry name" value="Tubulin_C"/>
    <property type="match status" value="1"/>
</dbReference>
<dbReference type="FunFam" id="3.40.50.1440:FF:000017">
    <property type="entry name" value="Tubulin epsilon chain"/>
    <property type="match status" value="1"/>
</dbReference>
<keyword evidence="2 5" id="KW-0493">Microtubule</keyword>
<organism evidence="8">
    <name type="scientific">Schistocephalus solidus</name>
    <name type="common">Tapeworm</name>
    <dbReference type="NCBI Taxonomy" id="70667"/>
    <lineage>
        <taxon>Eukaryota</taxon>
        <taxon>Metazoa</taxon>
        <taxon>Spiralia</taxon>
        <taxon>Lophotrochozoa</taxon>
        <taxon>Platyhelminthes</taxon>
        <taxon>Cestoda</taxon>
        <taxon>Eucestoda</taxon>
        <taxon>Diphyllobothriidea</taxon>
        <taxon>Diphyllobothriidae</taxon>
        <taxon>Schistocephalus</taxon>
    </lineage>
</organism>
<dbReference type="PROSITE" id="PS00227">
    <property type="entry name" value="TUBULIN"/>
    <property type="match status" value="1"/>
</dbReference>
<gene>
    <name evidence="8" type="primary">TBE</name>
    <name evidence="8" type="ORF">TR105532</name>
</gene>
<evidence type="ECO:0000256" key="5">
    <source>
        <dbReference type="RuleBase" id="RU000352"/>
    </source>
</evidence>
<keyword evidence="4 5" id="KW-0342">GTP-binding</keyword>
<name>A0A0X3Q5D9_SCHSO</name>
<dbReference type="SMART" id="SM00864">
    <property type="entry name" value="Tubulin"/>
    <property type="match status" value="1"/>
</dbReference>
<dbReference type="Pfam" id="PF00091">
    <property type="entry name" value="Tubulin"/>
    <property type="match status" value="1"/>
</dbReference>
<evidence type="ECO:0000256" key="4">
    <source>
        <dbReference type="ARBA" id="ARBA00023134"/>
    </source>
</evidence>
<dbReference type="PRINTS" id="PR01519">
    <property type="entry name" value="EPSLNTUBULIN"/>
</dbReference>
<dbReference type="GO" id="GO:0007017">
    <property type="term" value="P:microtubule-based process"/>
    <property type="evidence" value="ECO:0007669"/>
    <property type="project" value="InterPro"/>
</dbReference>
<feature type="domain" description="Tubulin/FtsZ 2-layer sandwich" evidence="7">
    <location>
        <begin position="261"/>
        <end position="395"/>
    </location>
</feature>
<evidence type="ECO:0000256" key="1">
    <source>
        <dbReference type="ARBA" id="ARBA00009636"/>
    </source>
</evidence>
<dbReference type="InterPro" id="IPR023123">
    <property type="entry name" value="Tubulin_C"/>
</dbReference>
<proteinExistence type="inferred from homology"/>
<evidence type="ECO:0000259" key="6">
    <source>
        <dbReference type="SMART" id="SM00864"/>
    </source>
</evidence>